<name>A0A0G0A6Q9_TRIHA</name>
<evidence type="ECO:0000313" key="6">
    <source>
        <dbReference type="Proteomes" id="UP000034112"/>
    </source>
</evidence>
<dbReference type="PANTHER" id="PTHR43899:SF13">
    <property type="entry name" value="RH59310P"/>
    <property type="match status" value="1"/>
</dbReference>
<dbReference type="OMA" id="GFNVFLH"/>
<keyword evidence="4" id="KW-1133">Transmembrane helix</keyword>
<dbReference type="GO" id="GO:0016491">
    <property type="term" value="F:oxidoreductase activity"/>
    <property type="evidence" value="ECO:0007669"/>
    <property type="project" value="UniProtKB-KW"/>
</dbReference>
<dbReference type="InterPro" id="IPR051019">
    <property type="entry name" value="VLCFA-Steroid_DH"/>
</dbReference>
<organism evidence="5 6">
    <name type="scientific">Trichoderma harzianum</name>
    <name type="common">Hypocrea lixii</name>
    <dbReference type="NCBI Taxonomy" id="5544"/>
    <lineage>
        <taxon>Eukaryota</taxon>
        <taxon>Fungi</taxon>
        <taxon>Dikarya</taxon>
        <taxon>Ascomycota</taxon>
        <taxon>Pezizomycotina</taxon>
        <taxon>Sordariomycetes</taxon>
        <taxon>Hypocreomycetidae</taxon>
        <taxon>Hypocreales</taxon>
        <taxon>Hypocreaceae</taxon>
        <taxon>Trichoderma</taxon>
    </lineage>
</organism>
<dbReference type="Proteomes" id="UP000034112">
    <property type="component" value="Unassembled WGS sequence"/>
</dbReference>
<protein>
    <submittedName>
        <fullName evidence="5">Short chain dehydrogenase</fullName>
    </submittedName>
</protein>
<keyword evidence="4" id="KW-0812">Transmembrane</keyword>
<keyword evidence="2" id="KW-0560">Oxidoreductase</keyword>
<dbReference type="PRINTS" id="PR00080">
    <property type="entry name" value="SDRFAMILY"/>
</dbReference>
<evidence type="ECO:0000256" key="1">
    <source>
        <dbReference type="ARBA" id="ARBA00006484"/>
    </source>
</evidence>
<dbReference type="Pfam" id="PF00106">
    <property type="entry name" value="adh_short"/>
    <property type="match status" value="1"/>
</dbReference>
<sequence length="326" mass="35427">MYSSRIFASIGAVTVAALAINVLSAVKVYILPSKLKRYAHVSADGKHPWALVTGASDGIGRAFAEELALRGFNVVLHGRNQTKLDVVKSELQEKHPETFFRTLVADASKVQCMNCLQGGENESQHPLDFNAIKDALQDLHLTVLINNAGGGARDPVYLSLSDSSEERITDNVTVNALFPLHLIRVLLPHLAQNSPALIMNISSLADAGLPLLASYSASKQFLMTLTRTIDLEIAFSGKTDIECLGIRVGNVTGVSHNRESPSVFTPSAETMARAALDRAGHGHRVITGHWAHALQQAMMDFMPTFLARIVILNTIRERKEAELKSS</sequence>
<dbReference type="Gene3D" id="3.40.50.720">
    <property type="entry name" value="NAD(P)-binding Rossmann-like Domain"/>
    <property type="match status" value="1"/>
</dbReference>
<feature type="transmembrane region" description="Helical" evidence="4">
    <location>
        <begin position="6"/>
        <end position="30"/>
    </location>
</feature>
<evidence type="ECO:0000256" key="4">
    <source>
        <dbReference type="SAM" id="Phobius"/>
    </source>
</evidence>
<dbReference type="AlphaFoldDB" id="A0A0G0A6Q9"/>
<comment type="similarity">
    <text evidence="1 3">Belongs to the short-chain dehydrogenases/reductases (SDR) family.</text>
</comment>
<comment type="caution">
    <text evidence="5">The sequence shown here is derived from an EMBL/GenBank/DDBJ whole genome shotgun (WGS) entry which is preliminary data.</text>
</comment>
<reference evidence="6" key="1">
    <citation type="journal article" date="2015" name="Genome Announc.">
        <title>Draft whole-genome sequence of the biocontrol agent Trichoderma harzianum T6776.</title>
        <authorList>
            <person name="Baroncelli R."/>
            <person name="Piaggeschi G."/>
            <person name="Fiorini L."/>
            <person name="Bertolini E."/>
            <person name="Zapparata A."/>
            <person name="Pe M.E."/>
            <person name="Sarrocco S."/>
            <person name="Vannacci G."/>
        </authorList>
    </citation>
    <scope>NUCLEOTIDE SEQUENCE [LARGE SCALE GENOMIC DNA]</scope>
    <source>
        <strain evidence="6">T6776</strain>
    </source>
</reference>
<evidence type="ECO:0000256" key="3">
    <source>
        <dbReference type="RuleBase" id="RU000363"/>
    </source>
</evidence>
<evidence type="ECO:0000256" key="2">
    <source>
        <dbReference type="ARBA" id="ARBA00023002"/>
    </source>
</evidence>
<dbReference type="InterPro" id="IPR036291">
    <property type="entry name" value="NAD(P)-bd_dom_sf"/>
</dbReference>
<dbReference type="SUPFAM" id="SSF51735">
    <property type="entry name" value="NAD(P)-binding Rossmann-fold domains"/>
    <property type="match status" value="1"/>
</dbReference>
<dbReference type="PRINTS" id="PR00081">
    <property type="entry name" value="GDHRDH"/>
</dbReference>
<dbReference type="InterPro" id="IPR002347">
    <property type="entry name" value="SDR_fam"/>
</dbReference>
<dbReference type="PANTHER" id="PTHR43899">
    <property type="entry name" value="RH59310P"/>
    <property type="match status" value="1"/>
</dbReference>
<keyword evidence="4" id="KW-0472">Membrane</keyword>
<dbReference type="OrthoDB" id="47007at2759"/>
<dbReference type="PIRSF" id="PIRSF000126">
    <property type="entry name" value="11-beta-HSD1"/>
    <property type="match status" value="1"/>
</dbReference>
<accession>A0A0G0A6Q9</accession>
<gene>
    <name evidence="5" type="ORF">THAR02_00100</name>
</gene>
<proteinExistence type="inferred from homology"/>
<evidence type="ECO:0000313" key="5">
    <source>
        <dbReference type="EMBL" id="KKP07892.1"/>
    </source>
</evidence>
<dbReference type="GO" id="GO:0005783">
    <property type="term" value="C:endoplasmic reticulum"/>
    <property type="evidence" value="ECO:0007669"/>
    <property type="project" value="TreeGrafter"/>
</dbReference>
<dbReference type="EMBL" id="JOKZ01000001">
    <property type="protein sequence ID" value="KKP07892.1"/>
    <property type="molecule type" value="Genomic_DNA"/>
</dbReference>